<feature type="transmembrane region" description="Helical" evidence="11">
    <location>
        <begin position="98"/>
        <end position="119"/>
    </location>
</feature>
<dbReference type="OrthoDB" id="6500128at2759"/>
<feature type="transmembrane region" description="Helical" evidence="11">
    <location>
        <begin position="499"/>
        <end position="522"/>
    </location>
</feature>
<evidence type="ECO:0000256" key="7">
    <source>
        <dbReference type="ARBA" id="ARBA00022741"/>
    </source>
</evidence>
<organism evidence="14 15">
    <name type="scientific">Laetiporus sulphureus 93-53</name>
    <dbReference type="NCBI Taxonomy" id="1314785"/>
    <lineage>
        <taxon>Eukaryota</taxon>
        <taxon>Fungi</taxon>
        <taxon>Dikarya</taxon>
        <taxon>Basidiomycota</taxon>
        <taxon>Agaricomycotina</taxon>
        <taxon>Agaricomycetes</taxon>
        <taxon>Polyporales</taxon>
        <taxon>Laetiporus</taxon>
    </lineage>
</organism>
<dbReference type="PANTHER" id="PTHR24223">
    <property type="entry name" value="ATP-BINDING CASSETTE SUB-FAMILY C"/>
    <property type="match status" value="1"/>
</dbReference>
<keyword evidence="3" id="KW-0813">Transport</keyword>
<dbReference type="FunFam" id="3.40.50.300:FF:000074">
    <property type="entry name" value="Multidrug resistance-associated protein 5 isoform 1"/>
    <property type="match status" value="1"/>
</dbReference>
<proteinExistence type="inferred from homology"/>
<dbReference type="InterPro" id="IPR036640">
    <property type="entry name" value="ABC1_TM_sf"/>
</dbReference>
<evidence type="ECO:0000256" key="8">
    <source>
        <dbReference type="ARBA" id="ARBA00022840"/>
    </source>
</evidence>
<dbReference type="InterPro" id="IPR050173">
    <property type="entry name" value="ABC_transporter_C-like"/>
</dbReference>
<feature type="transmembrane region" description="Helical" evidence="11">
    <location>
        <begin position="542"/>
        <end position="563"/>
    </location>
</feature>
<evidence type="ECO:0000256" key="11">
    <source>
        <dbReference type="SAM" id="Phobius"/>
    </source>
</evidence>
<dbReference type="InParanoid" id="A0A165G9T4"/>
<evidence type="ECO:0000259" key="13">
    <source>
        <dbReference type="PROSITE" id="PS50929"/>
    </source>
</evidence>
<dbReference type="SMART" id="SM00382">
    <property type="entry name" value="AAA"/>
    <property type="match status" value="2"/>
</dbReference>
<dbReference type="GO" id="GO:0000329">
    <property type="term" value="C:fungal-type vacuole membrane"/>
    <property type="evidence" value="ECO:0007669"/>
    <property type="project" value="UniProtKB-ARBA"/>
</dbReference>
<keyword evidence="6" id="KW-0677">Repeat</keyword>
<feature type="transmembrane region" description="Helical" evidence="11">
    <location>
        <begin position="33"/>
        <end position="52"/>
    </location>
</feature>
<dbReference type="InterPro" id="IPR056227">
    <property type="entry name" value="TMD0_ABC"/>
</dbReference>
<dbReference type="PROSITE" id="PS50893">
    <property type="entry name" value="ABC_TRANSPORTER_2"/>
    <property type="match status" value="2"/>
</dbReference>
<evidence type="ECO:0000256" key="6">
    <source>
        <dbReference type="ARBA" id="ARBA00022737"/>
    </source>
</evidence>
<dbReference type="GO" id="GO:0005524">
    <property type="term" value="F:ATP binding"/>
    <property type="evidence" value="ECO:0007669"/>
    <property type="project" value="UniProtKB-KW"/>
</dbReference>
<evidence type="ECO:0000256" key="10">
    <source>
        <dbReference type="ARBA" id="ARBA00023136"/>
    </source>
</evidence>
<dbReference type="FunCoup" id="A0A165G9T4">
    <property type="interactions" value="133"/>
</dbReference>
<dbReference type="FunFam" id="3.40.50.300:FF:000997">
    <property type="entry name" value="Multidrug resistance-associated protein 1"/>
    <property type="match status" value="1"/>
</dbReference>
<evidence type="ECO:0000259" key="12">
    <source>
        <dbReference type="PROSITE" id="PS50893"/>
    </source>
</evidence>
<keyword evidence="4" id="KW-0926">Vacuole</keyword>
<dbReference type="Proteomes" id="UP000076871">
    <property type="component" value="Unassembled WGS sequence"/>
</dbReference>
<feature type="domain" description="ABC transmembrane type-1" evidence="13">
    <location>
        <begin position="924"/>
        <end position="1207"/>
    </location>
</feature>
<feature type="domain" description="ABC transporter" evidence="12">
    <location>
        <begin position="601"/>
        <end position="825"/>
    </location>
</feature>
<dbReference type="CDD" id="cd18603">
    <property type="entry name" value="ABC_6TM_MRP1_2_3_6_D2_like"/>
    <property type="match status" value="1"/>
</dbReference>
<evidence type="ECO:0000256" key="9">
    <source>
        <dbReference type="ARBA" id="ARBA00022989"/>
    </source>
</evidence>
<dbReference type="FunFam" id="1.20.1560.10:FF:000010">
    <property type="entry name" value="Multidrug resistance-associated ABC transporter"/>
    <property type="match status" value="1"/>
</dbReference>
<keyword evidence="7" id="KW-0547">Nucleotide-binding</keyword>
<keyword evidence="5 11" id="KW-0812">Transmembrane</keyword>
<dbReference type="GO" id="GO:0140359">
    <property type="term" value="F:ABC-type transporter activity"/>
    <property type="evidence" value="ECO:0007669"/>
    <property type="project" value="InterPro"/>
</dbReference>
<dbReference type="CDD" id="cd03244">
    <property type="entry name" value="ABCC_MRP_domain2"/>
    <property type="match status" value="1"/>
</dbReference>
<evidence type="ECO:0000256" key="2">
    <source>
        <dbReference type="ARBA" id="ARBA00009726"/>
    </source>
</evidence>
<evidence type="ECO:0000256" key="4">
    <source>
        <dbReference type="ARBA" id="ARBA00022554"/>
    </source>
</evidence>
<dbReference type="InterPro" id="IPR011527">
    <property type="entry name" value="ABC1_TM_dom"/>
</dbReference>
<dbReference type="Pfam" id="PF00005">
    <property type="entry name" value="ABC_tran"/>
    <property type="match status" value="2"/>
</dbReference>
<dbReference type="RefSeq" id="XP_040767780.1">
    <property type="nucleotide sequence ID" value="XM_040903919.1"/>
</dbReference>
<feature type="transmembrane region" description="Helical" evidence="11">
    <location>
        <begin position="320"/>
        <end position="342"/>
    </location>
</feature>
<dbReference type="GeneID" id="63820949"/>
<dbReference type="SUPFAM" id="SSF52540">
    <property type="entry name" value="P-loop containing nucleoside triphosphate hydrolases"/>
    <property type="match status" value="2"/>
</dbReference>
<dbReference type="STRING" id="1314785.A0A165G9T4"/>
<dbReference type="FunFam" id="1.20.1560.10:FF:000020">
    <property type="entry name" value="ABC metal ion transporter"/>
    <property type="match status" value="1"/>
</dbReference>
<evidence type="ECO:0000313" key="15">
    <source>
        <dbReference type="Proteomes" id="UP000076871"/>
    </source>
</evidence>
<feature type="transmembrane region" description="Helical" evidence="11">
    <location>
        <begin position="393"/>
        <end position="414"/>
    </location>
</feature>
<feature type="transmembrane region" description="Helical" evidence="11">
    <location>
        <begin position="1063"/>
        <end position="1083"/>
    </location>
</feature>
<feature type="transmembrane region" description="Helical" evidence="11">
    <location>
        <begin position="157"/>
        <end position="177"/>
    </location>
</feature>
<dbReference type="SUPFAM" id="SSF90123">
    <property type="entry name" value="ABC transporter transmembrane region"/>
    <property type="match status" value="2"/>
</dbReference>
<feature type="transmembrane region" description="Helical" evidence="11">
    <location>
        <begin position="420"/>
        <end position="443"/>
    </location>
</feature>
<keyword evidence="10 11" id="KW-0472">Membrane</keyword>
<keyword evidence="15" id="KW-1185">Reference proteome</keyword>
<evidence type="ECO:0000256" key="3">
    <source>
        <dbReference type="ARBA" id="ARBA00022448"/>
    </source>
</evidence>
<name>A0A165G9T4_9APHY</name>
<comment type="similarity">
    <text evidence="2">Belongs to the ABC transporter superfamily. ABCC family. Conjugate transporter (TC 3.A.1.208) subfamily.</text>
</comment>
<dbReference type="InterPro" id="IPR003439">
    <property type="entry name" value="ABC_transporter-like_ATP-bd"/>
</dbReference>
<dbReference type="Gene3D" id="1.20.1560.10">
    <property type="entry name" value="ABC transporter type 1, transmembrane domain"/>
    <property type="match status" value="2"/>
</dbReference>
<dbReference type="CDD" id="cd18595">
    <property type="entry name" value="ABC_6TM_MRP1_2_3_6_D1_like"/>
    <property type="match status" value="1"/>
</dbReference>
<keyword evidence="8" id="KW-0067">ATP-binding</keyword>
<dbReference type="InterPro" id="IPR003593">
    <property type="entry name" value="AAA+_ATPase"/>
</dbReference>
<dbReference type="PANTHER" id="PTHR24223:SF443">
    <property type="entry name" value="MULTIDRUG-RESISTANCE LIKE PROTEIN 1, ISOFORM I"/>
    <property type="match status" value="1"/>
</dbReference>
<evidence type="ECO:0000256" key="5">
    <source>
        <dbReference type="ARBA" id="ARBA00022692"/>
    </source>
</evidence>
<dbReference type="PROSITE" id="PS50929">
    <property type="entry name" value="ABC_TM1F"/>
    <property type="match status" value="2"/>
</dbReference>
<feature type="transmembrane region" description="Helical" evidence="11">
    <location>
        <begin position="260"/>
        <end position="279"/>
    </location>
</feature>
<keyword evidence="9 11" id="KW-1133">Transmembrane helix</keyword>
<dbReference type="CDD" id="cd03250">
    <property type="entry name" value="ABCC_MRP_domain1"/>
    <property type="match status" value="1"/>
</dbReference>
<gene>
    <name evidence="14" type="ORF">LAESUDRAFT_645529</name>
</gene>
<feature type="transmembrane region" description="Helical" evidence="11">
    <location>
        <begin position="964"/>
        <end position="988"/>
    </location>
</feature>
<sequence length="1483" mass="164237">MASPACCCGDHEGWGPVSQKRAFDLTLCFEEGIILSTILVFFILLGAFRCWTIKAWEAHQRSRKSIWMLRVKLAFLSVACATSFANFVFVLATHAPVALVQTYILEVLALLVAPILTYFNHSRTRSSSTPLLLFWPVYILSLVVWGRTIILLSTSKLVPVLALKCVVAILGLAAFGLESLGTEFTPEDCPSGATDEKGHVESPLLTANIFSIWTFSWMSDLMKKGASTYITEDDLPSLIPSDESANLGRRLQNTRKKHKGLWTSLFTAYGGPYAFAAFFKLTQDCLAFLQPQLLRWLLAYISEYQSARSSGRERPSTVEGFAIVIIMFTASIVQTIILHQYFQRCFETGMRVRAGLVTAIYQKALALSNDGRSTASGDIVNLMSVDATRLQDLCTYGLIAISGPFQITLAFISLYNILGWSAFVGVAIMVFSIPLNTLIARYMKRLQEKQMKNRDHRTRLMSELLANIRSIKLYAWENAFTRWILSVRNEQELRMLRKIAVVASLNTSMWTGVPLLVAFSSFAVASATSKTPLTSDRIFPSISLFMLLNFPLAMVSQVTSNIIESLVSVRRLSDFLATEELQPDAREMKTDVQLELGDEVLRITNGEFCWNKDAPVPILEDINLTVRKGELVGILGRVGAGKTSLLSAIIGEMRRTEGEVKLSGSLSYAPQDPWYVIMSASIRDNILFSHVFDEEFYDLVLDACALRQDLALLPKGDLTEVGEKGTGGQRARVGLARAVYARADLVILDDVLSAVDSHVARHVFDHVIGPQGLLATKARIVVTNSIHFLKQFDHVVYIRRGIILEQGAYSELISNPESEFYKLLKGHGNPTASGMSTPFFRESATPSSGGETAVELTDDLIEVKLQTVDSKLTRRKSFGKATLVDSLPIRTVSDGATKEYSEHGRVKIDVYLQYIQAASKAGFAFFVLSMILQQITAVAGNNTLRSWGEHNLNVGANRDAWKYLLVYGLYSLSSTLLGTVGAILIWVLCSVRTSKRLHDSMLHAVMHAPLSFFELTPTGRILNLFSRDIYVVDQIMARVIQGTVRTTCTTAMILFVIGYSFPLFLVAVPPLAWFYLRVMIYYLSTSRELKRLDAVSKSPIFAWFSESLNGVSTIRAFDQQQVFISNNERRLDRNQICYLPSISVNRWLAVRLEFVGATIIFIAATLSLVALVTSGVDAGLVGFVLSYALNTTGSLNWLVRSASEVEQNIVSVERILHYIQLEPEAPDEIPGTVPEKWPSKGEIEYRDYCARYRPELDLALQDISVKINHSEKVGICGRTGSGKSTLLLSLFRVIEPASGTIYVDGVDITKVGLHDLRSAISIVPQSPDLFEGTIRQNIDPTGAYQDADIWVALGQARLKAFIESLPEGLDASVREGGSSMSAGQRQLLCFTRALLRRSKILVLDEATSAVDLDTDKAIQEIIRGPLFADVTMLTIAHRINTIMESDRVLVLSAGKVAEFDEPQKLLANKQSAFYSLAAEAGLA</sequence>
<evidence type="ECO:0000256" key="1">
    <source>
        <dbReference type="ARBA" id="ARBA00004128"/>
    </source>
</evidence>
<evidence type="ECO:0000313" key="14">
    <source>
        <dbReference type="EMBL" id="KZT10040.1"/>
    </source>
</evidence>
<feature type="transmembrane region" description="Helical" evidence="11">
    <location>
        <begin position="1152"/>
        <end position="1172"/>
    </location>
</feature>
<feature type="domain" description="ABC transporter" evidence="12">
    <location>
        <begin position="1243"/>
        <end position="1478"/>
    </location>
</feature>
<feature type="domain" description="ABC transmembrane type-1" evidence="13">
    <location>
        <begin position="274"/>
        <end position="564"/>
    </location>
</feature>
<dbReference type="GO" id="GO:0016887">
    <property type="term" value="F:ATP hydrolysis activity"/>
    <property type="evidence" value="ECO:0007669"/>
    <property type="project" value="InterPro"/>
</dbReference>
<dbReference type="Pfam" id="PF24357">
    <property type="entry name" value="TMD0_ABC"/>
    <property type="match status" value="1"/>
</dbReference>
<dbReference type="InterPro" id="IPR027417">
    <property type="entry name" value="P-loop_NTPase"/>
</dbReference>
<protein>
    <submittedName>
        <fullName evidence="14">Metal resistance protein YCF1</fullName>
    </submittedName>
</protein>
<feature type="transmembrane region" description="Helical" evidence="11">
    <location>
        <begin position="73"/>
        <end position="92"/>
    </location>
</feature>
<comment type="subcellular location">
    <subcellularLocation>
        <location evidence="1">Vacuole membrane</location>
        <topology evidence="1">Multi-pass membrane protein</topology>
    </subcellularLocation>
</comment>
<dbReference type="Gene3D" id="3.40.50.300">
    <property type="entry name" value="P-loop containing nucleotide triphosphate hydrolases"/>
    <property type="match status" value="2"/>
</dbReference>
<dbReference type="EMBL" id="KV427610">
    <property type="protein sequence ID" value="KZT10040.1"/>
    <property type="molecule type" value="Genomic_DNA"/>
</dbReference>
<accession>A0A165G9T4</accession>
<dbReference type="Pfam" id="PF00664">
    <property type="entry name" value="ABC_membrane"/>
    <property type="match status" value="2"/>
</dbReference>
<reference evidence="14 15" key="1">
    <citation type="journal article" date="2016" name="Mol. Biol. Evol.">
        <title>Comparative Genomics of Early-Diverging Mushroom-Forming Fungi Provides Insights into the Origins of Lignocellulose Decay Capabilities.</title>
        <authorList>
            <person name="Nagy L.G."/>
            <person name="Riley R."/>
            <person name="Tritt A."/>
            <person name="Adam C."/>
            <person name="Daum C."/>
            <person name="Floudas D."/>
            <person name="Sun H."/>
            <person name="Yadav J.S."/>
            <person name="Pangilinan J."/>
            <person name="Larsson K.H."/>
            <person name="Matsuura K."/>
            <person name="Barry K."/>
            <person name="Labutti K."/>
            <person name="Kuo R."/>
            <person name="Ohm R.A."/>
            <person name="Bhattacharya S.S."/>
            <person name="Shirouzu T."/>
            <person name="Yoshinaga Y."/>
            <person name="Martin F.M."/>
            <person name="Grigoriev I.V."/>
            <person name="Hibbett D.S."/>
        </authorList>
    </citation>
    <scope>NUCLEOTIDE SEQUENCE [LARGE SCALE GENOMIC DNA]</scope>
    <source>
        <strain evidence="14 15">93-53</strain>
    </source>
</reference>
<feature type="transmembrane region" description="Helical" evidence="11">
    <location>
        <begin position="131"/>
        <end position="151"/>
    </location>
</feature>